<feature type="domain" description="JmjC" evidence="2">
    <location>
        <begin position="455"/>
        <end position="604"/>
    </location>
</feature>
<evidence type="ECO:0000313" key="3">
    <source>
        <dbReference type="EMBL" id="KAK7254158.1"/>
    </source>
</evidence>
<dbReference type="PANTHER" id="PTHR12461">
    <property type="entry name" value="HYPOXIA-INDUCIBLE FACTOR 1 ALPHA INHIBITOR-RELATED"/>
    <property type="match status" value="1"/>
</dbReference>
<dbReference type="SMART" id="SM00558">
    <property type="entry name" value="JmjC"/>
    <property type="match status" value="1"/>
</dbReference>
<dbReference type="Pfam" id="PF13621">
    <property type="entry name" value="Cupin_8"/>
    <property type="match status" value="1"/>
</dbReference>
<organism evidence="3 4">
    <name type="scientific">Aureococcus anophagefferens</name>
    <name type="common">Harmful bloom alga</name>
    <dbReference type="NCBI Taxonomy" id="44056"/>
    <lineage>
        <taxon>Eukaryota</taxon>
        <taxon>Sar</taxon>
        <taxon>Stramenopiles</taxon>
        <taxon>Ochrophyta</taxon>
        <taxon>Pelagophyceae</taxon>
        <taxon>Pelagomonadales</taxon>
        <taxon>Pelagomonadaceae</taxon>
        <taxon>Aureococcus</taxon>
    </lineage>
</organism>
<dbReference type="InterPro" id="IPR041667">
    <property type="entry name" value="Cupin_8"/>
</dbReference>
<feature type="region of interest" description="Disordered" evidence="1">
    <location>
        <begin position="214"/>
        <end position="277"/>
    </location>
</feature>
<dbReference type="SUPFAM" id="SSF51197">
    <property type="entry name" value="Clavaminate synthase-like"/>
    <property type="match status" value="2"/>
</dbReference>
<feature type="compositionally biased region" description="Low complexity" evidence="1">
    <location>
        <begin position="214"/>
        <end position="225"/>
    </location>
</feature>
<evidence type="ECO:0000259" key="2">
    <source>
        <dbReference type="PROSITE" id="PS51184"/>
    </source>
</evidence>
<dbReference type="InterPro" id="IPR008775">
    <property type="entry name" value="Phytyl_CoA_dOase-like"/>
</dbReference>
<reference evidence="3 4" key="1">
    <citation type="submission" date="2024-03" db="EMBL/GenBank/DDBJ databases">
        <title>Aureococcus anophagefferens CCMP1851 and Kratosvirus quantuckense: Draft genome of a second virus-susceptible host strain in the model system.</title>
        <authorList>
            <person name="Chase E."/>
            <person name="Truchon A.R."/>
            <person name="Schepens W."/>
            <person name="Wilhelm S.W."/>
        </authorList>
    </citation>
    <scope>NUCLEOTIDE SEQUENCE [LARGE SCALE GENOMIC DNA]</scope>
    <source>
        <strain evidence="3 4">CCMP1851</strain>
    </source>
</reference>
<dbReference type="Gene3D" id="2.60.120.650">
    <property type="entry name" value="Cupin"/>
    <property type="match status" value="1"/>
</dbReference>
<dbReference type="Gene3D" id="2.60.120.620">
    <property type="entry name" value="q2cbj1_9rhob like domain"/>
    <property type="match status" value="1"/>
</dbReference>
<sequence>MRPFAVVRGALGAEALADLRREADALAAKTPPTVANGCVLEPVVAAAGDEWRADRAAYAAARRETCVSALFDALPRLAAAHLGAPDRVFLFNDHFVVKPARSDVAFRWHRDVDEQLASFAGPRRRYVSCWCPLDDVDEANGCLVVRFRGEELPLRCAAGDVVLLSDDCEHASGANGSAFPRRALYAQYSDGAVGGDRPLRLAIPVDVSRRAAEEAAAARPAAGAGPRRRGRVRADRARGRRRVARRGGRDGGTRARARRRGLGRRGTSPGRAPTATGRALAPVPVAWRRCYAVAAFYAGWSRGEQGEAGNAVACLDLGLMLSDAFHRPLALVDLLEARLGVDADAPIAPPRPRPPVVDARPRTGADVPAFERPSVAAFERACYAPRRPALLTNCMAHWPALTTRPWASFDYLRRVAGHRTVPVERGAHYLADDFAESLCTLGDFLGEVELGEDGAYLAQHALFDQVPRLARDVATPDYCCLGGGPPTMNAWLGGRTKSPLHHDRYHNLLAQVVGSKYVRLYDPEHSAALYPRDAADVHAVSSRIEDIDDAADFPAFAGAPYVDVVLEPGDLLYIPPHFWHYVESREPSFSVSFWWAPDRGGEAP</sequence>
<evidence type="ECO:0000313" key="4">
    <source>
        <dbReference type="Proteomes" id="UP001363151"/>
    </source>
</evidence>
<gene>
    <name evidence="3" type="ORF">SO694_00008420</name>
</gene>
<comment type="caution">
    <text evidence="3">The sequence shown here is derived from an EMBL/GenBank/DDBJ whole genome shotgun (WGS) entry which is preliminary data.</text>
</comment>
<protein>
    <submittedName>
        <fullName evidence="3">tRNAPhe (7-(3-amino-3-carboxypropyl)wyosine37-C2)-hydroxylase</fullName>
    </submittedName>
</protein>
<dbReference type="InterPro" id="IPR003347">
    <property type="entry name" value="JmjC_dom"/>
</dbReference>
<dbReference type="PANTHER" id="PTHR12461:SF105">
    <property type="entry name" value="HYPOXIA-INDUCIBLE FACTOR 1-ALPHA INHIBITOR"/>
    <property type="match status" value="1"/>
</dbReference>
<keyword evidence="4" id="KW-1185">Reference proteome</keyword>
<dbReference type="EMBL" id="JBBJCI010000032">
    <property type="protein sequence ID" value="KAK7254158.1"/>
    <property type="molecule type" value="Genomic_DNA"/>
</dbReference>
<dbReference type="PROSITE" id="PS51184">
    <property type="entry name" value="JMJC"/>
    <property type="match status" value="1"/>
</dbReference>
<evidence type="ECO:0000256" key="1">
    <source>
        <dbReference type="SAM" id="MobiDB-lite"/>
    </source>
</evidence>
<accession>A0ABR1GE46</accession>
<dbReference type="Pfam" id="PF05721">
    <property type="entry name" value="PhyH"/>
    <property type="match status" value="1"/>
</dbReference>
<name>A0ABR1GE46_AURAN</name>
<dbReference type="Proteomes" id="UP001363151">
    <property type="component" value="Unassembled WGS sequence"/>
</dbReference>
<proteinExistence type="predicted"/>